<evidence type="ECO:0000313" key="6">
    <source>
        <dbReference type="EMBL" id="SMA50029.1"/>
    </source>
</evidence>
<reference evidence="6 7" key="1">
    <citation type="submission" date="2017-03" db="EMBL/GenBank/DDBJ databases">
        <authorList>
            <person name="Afonso C.L."/>
            <person name="Miller P.J."/>
            <person name="Scott M.A."/>
            <person name="Spackman E."/>
            <person name="Goraichik I."/>
            <person name="Dimitrov K.M."/>
            <person name="Suarez D.L."/>
            <person name="Swayne D.E."/>
        </authorList>
    </citation>
    <scope>NUCLEOTIDE SEQUENCE [LARGE SCALE GENOMIC DNA]</scope>
    <source>
        <strain evidence="6">SB41UT1</strain>
    </source>
</reference>
<keyword evidence="7" id="KW-1185">Reference proteome</keyword>
<name>A0A1X7APL5_9GAMM</name>
<dbReference type="InterPro" id="IPR051015">
    <property type="entry name" value="EvgA-like"/>
</dbReference>
<dbReference type="CDD" id="cd06170">
    <property type="entry name" value="LuxR_C_like"/>
    <property type="match status" value="1"/>
</dbReference>
<evidence type="ECO:0000256" key="1">
    <source>
        <dbReference type="ARBA" id="ARBA00022553"/>
    </source>
</evidence>
<feature type="modified residue" description="4-aspartylphosphate" evidence="3">
    <location>
        <position position="56"/>
    </location>
</feature>
<dbReference type="PROSITE" id="PS50110">
    <property type="entry name" value="RESPONSE_REGULATORY"/>
    <property type="match status" value="1"/>
</dbReference>
<evidence type="ECO:0000256" key="3">
    <source>
        <dbReference type="PROSITE-ProRule" id="PRU00169"/>
    </source>
</evidence>
<dbReference type="SUPFAM" id="SSF52172">
    <property type="entry name" value="CheY-like"/>
    <property type="match status" value="1"/>
</dbReference>
<evidence type="ECO:0000313" key="7">
    <source>
        <dbReference type="Proteomes" id="UP000196573"/>
    </source>
</evidence>
<dbReference type="AlphaFoldDB" id="A0A1X7APL5"/>
<dbReference type="PRINTS" id="PR00038">
    <property type="entry name" value="HTHLUXR"/>
</dbReference>
<dbReference type="PANTHER" id="PTHR45566:SF1">
    <property type="entry name" value="HTH-TYPE TRANSCRIPTIONAL REGULATOR YHJB-RELATED"/>
    <property type="match status" value="1"/>
</dbReference>
<organism evidence="6 7">
    <name type="scientific">Parendozoicomonas haliclonae</name>
    <dbReference type="NCBI Taxonomy" id="1960125"/>
    <lineage>
        <taxon>Bacteria</taxon>
        <taxon>Pseudomonadati</taxon>
        <taxon>Pseudomonadota</taxon>
        <taxon>Gammaproteobacteria</taxon>
        <taxon>Oceanospirillales</taxon>
        <taxon>Endozoicomonadaceae</taxon>
        <taxon>Parendozoicomonas</taxon>
    </lineage>
</organism>
<proteinExistence type="predicted"/>
<feature type="domain" description="HTH luxR-type" evidence="4">
    <location>
        <begin position="144"/>
        <end position="209"/>
    </location>
</feature>
<gene>
    <name evidence="6" type="primary">degU_1</name>
    <name evidence="6" type="ORF">EHSB41UT_03820</name>
</gene>
<dbReference type="GO" id="GO:0000160">
    <property type="term" value="P:phosphorelay signal transduction system"/>
    <property type="evidence" value="ECO:0007669"/>
    <property type="project" value="InterPro"/>
</dbReference>
<evidence type="ECO:0000259" key="4">
    <source>
        <dbReference type="PROSITE" id="PS50043"/>
    </source>
</evidence>
<evidence type="ECO:0000256" key="2">
    <source>
        <dbReference type="ARBA" id="ARBA00023125"/>
    </source>
</evidence>
<dbReference type="InterPro" id="IPR016032">
    <property type="entry name" value="Sig_transdc_resp-reg_C-effctor"/>
</dbReference>
<feature type="domain" description="Response regulatory" evidence="5">
    <location>
        <begin position="4"/>
        <end position="121"/>
    </location>
</feature>
<evidence type="ECO:0000259" key="5">
    <source>
        <dbReference type="PROSITE" id="PS50110"/>
    </source>
</evidence>
<dbReference type="GO" id="GO:0006355">
    <property type="term" value="P:regulation of DNA-templated transcription"/>
    <property type="evidence" value="ECO:0007669"/>
    <property type="project" value="InterPro"/>
</dbReference>
<dbReference type="SUPFAM" id="SSF46894">
    <property type="entry name" value="C-terminal effector domain of the bipartite response regulators"/>
    <property type="match status" value="1"/>
</dbReference>
<dbReference type="InterPro" id="IPR000792">
    <property type="entry name" value="Tscrpt_reg_LuxR_C"/>
</dbReference>
<dbReference type="Pfam" id="PF00196">
    <property type="entry name" value="GerE"/>
    <property type="match status" value="1"/>
</dbReference>
<dbReference type="PANTHER" id="PTHR45566">
    <property type="entry name" value="HTH-TYPE TRANSCRIPTIONAL REGULATOR YHJB-RELATED"/>
    <property type="match status" value="1"/>
</dbReference>
<dbReference type="Proteomes" id="UP000196573">
    <property type="component" value="Unassembled WGS sequence"/>
</dbReference>
<protein>
    <submittedName>
        <fullName evidence="6">Transcriptional regulatory protein DegU</fullName>
    </submittedName>
</protein>
<dbReference type="PROSITE" id="PS50043">
    <property type="entry name" value="HTH_LUXR_2"/>
    <property type="match status" value="1"/>
</dbReference>
<dbReference type="SMART" id="SM00421">
    <property type="entry name" value="HTH_LUXR"/>
    <property type="match status" value="1"/>
</dbReference>
<dbReference type="CDD" id="cd17535">
    <property type="entry name" value="REC_NarL-like"/>
    <property type="match status" value="1"/>
</dbReference>
<dbReference type="GO" id="GO:0003677">
    <property type="term" value="F:DNA binding"/>
    <property type="evidence" value="ECO:0007669"/>
    <property type="project" value="UniProtKB-KW"/>
</dbReference>
<accession>A0A1X7APL5</accession>
<dbReference type="RefSeq" id="WP_087112470.1">
    <property type="nucleotide sequence ID" value="NZ_CBCSCN010000005.1"/>
</dbReference>
<sequence length="219" mass="24178">MNYRIIITEDHPLFRSALVNALEQALSEITISEASSLDELTQTLEQEESVDLVLLDLLIPGAQGFSALLTLRNQYPEIPVVVISAREEATVIHKAIEYGASGFIPKSSPLDVLTSAVSQVLDGDIWLPENLEPVAEEDSTDNAMLEKIATLTPQQFRVLTMLRDGLRNKQIAWELDVSEACIKAHATAIFRKLGVNNRTQAVIELQNLELDTIQDGVES</sequence>
<dbReference type="InterPro" id="IPR001789">
    <property type="entry name" value="Sig_transdc_resp-reg_receiver"/>
</dbReference>
<dbReference type="InterPro" id="IPR058245">
    <property type="entry name" value="NreC/VraR/RcsB-like_REC"/>
</dbReference>
<dbReference type="SMART" id="SM00448">
    <property type="entry name" value="REC"/>
    <property type="match status" value="1"/>
</dbReference>
<dbReference type="Pfam" id="PF00072">
    <property type="entry name" value="Response_reg"/>
    <property type="match status" value="1"/>
</dbReference>
<dbReference type="EMBL" id="FWPT01000010">
    <property type="protein sequence ID" value="SMA50029.1"/>
    <property type="molecule type" value="Genomic_DNA"/>
</dbReference>
<dbReference type="Gene3D" id="3.40.50.2300">
    <property type="match status" value="1"/>
</dbReference>
<keyword evidence="1 3" id="KW-0597">Phosphoprotein</keyword>
<dbReference type="OrthoDB" id="9814495at2"/>
<keyword evidence="2" id="KW-0238">DNA-binding</keyword>
<dbReference type="InterPro" id="IPR011006">
    <property type="entry name" value="CheY-like_superfamily"/>
</dbReference>